<evidence type="ECO:0000313" key="1">
    <source>
        <dbReference type="EMBL" id="KII61581.1"/>
    </source>
</evidence>
<reference evidence="1 2" key="1">
    <citation type="journal article" date="2014" name="Genome Biol. Evol.">
        <title>The genome of the myxosporean Thelohanellus kitauei shows adaptations to nutrient acquisition within its fish host.</title>
        <authorList>
            <person name="Yang Y."/>
            <person name="Xiong J."/>
            <person name="Zhou Z."/>
            <person name="Huo F."/>
            <person name="Miao W."/>
            <person name="Ran C."/>
            <person name="Liu Y."/>
            <person name="Zhang J."/>
            <person name="Feng J."/>
            <person name="Wang M."/>
            <person name="Wang M."/>
            <person name="Wang L."/>
            <person name="Yao B."/>
        </authorList>
    </citation>
    <scope>NUCLEOTIDE SEQUENCE [LARGE SCALE GENOMIC DNA]</scope>
    <source>
        <strain evidence="1">Wuqing</strain>
    </source>
</reference>
<dbReference type="AlphaFoldDB" id="A0A0C2MIX5"/>
<accession>A0A0C2MIX5</accession>
<evidence type="ECO:0000313" key="2">
    <source>
        <dbReference type="Proteomes" id="UP000031668"/>
    </source>
</evidence>
<dbReference type="Proteomes" id="UP000031668">
    <property type="component" value="Unassembled WGS sequence"/>
</dbReference>
<comment type="caution">
    <text evidence="1">The sequence shown here is derived from an EMBL/GenBank/DDBJ whole genome shotgun (WGS) entry which is preliminary data.</text>
</comment>
<sequence length="109" mass="12744">MRRLLESVKDNILIKVDAATIDKIIFKRGINFLADKHSARDPIHVERLLKLFRSILRERYYDVLSQMDVARLVHVASDGLRCENEFLFKEYTLVLSELFKPLSLPVDLT</sequence>
<keyword evidence="2" id="KW-1185">Reference proteome</keyword>
<dbReference type="EMBL" id="JWZT01005319">
    <property type="protein sequence ID" value="KII61581.1"/>
    <property type="molecule type" value="Genomic_DNA"/>
</dbReference>
<proteinExistence type="predicted"/>
<name>A0A0C2MIX5_THEKT</name>
<gene>
    <name evidence="1" type="ORF">RF11_07503</name>
</gene>
<protein>
    <submittedName>
        <fullName evidence="1">Uncharacterized protein</fullName>
    </submittedName>
</protein>
<organism evidence="1 2">
    <name type="scientific">Thelohanellus kitauei</name>
    <name type="common">Myxosporean</name>
    <dbReference type="NCBI Taxonomy" id="669202"/>
    <lineage>
        <taxon>Eukaryota</taxon>
        <taxon>Metazoa</taxon>
        <taxon>Cnidaria</taxon>
        <taxon>Myxozoa</taxon>
        <taxon>Myxosporea</taxon>
        <taxon>Bivalvulida</taxon>
        <taxon>Platysporina</taxon>
        <taxon>Myxobolidae</taxon>
        <taxon>Thelohanellus</taxon>
    </lineage>
</organism>